<dbReference type="InterPro" id="IPR027417">
    <property type="entry name" value="P-loop_NTPase"/>
</dbReference>
<dbReference type="InterPro" id="IPR058031">
    <property type="entry name" value="AAA_lid_NorR"/>
</dbReference>
<dbReference type="CDD" id="cd00009">
    <property type="entry name" value="AAA"/>
    <property type="match status" value="1"/>
</dbReference>
<name>A0A832I630_9THEM</name>
<evidence type="ECO:0000256" key="1">
    <source>
        <dbReference type="ARBA" id="ARBA00022741"/>
    </source>
</evidence>
<dbReference type="Pfam" id="PF00158">
    <property type="entry name" value="Sigma54_activat"/>
    <property type="match status" value="1"/>
</dbReference>
<dbReference type="InterPro" id="IPR003593">
    <property type="entry name" value="AAA+_ATPase"/>
</dbReference>
<accession>A0A832I630</accession>
<evidence type="ECO:0000256" key="2">
    <source>
        <dbReference type="ARBA" id="ARBA00022840"/>
    </source>
</evidence>
<dbReference type="GO" id="GO:0006355">
    <property type="term" value="P:regulation of DNA-templated transcription"/>
    <property type="evidence" value="ECO:0007669"/>
    <property type="project" value="InterPro"/>
</dbReference>
<keyword evidence="1" id="KW-0547">Nucleotide-binding</keyword>
<dbReference type="SMART" id="SM00382">
    <property type="entry name" value="AAA"/>
    <property type="match status" value="1"/>
</dbReference>
<dbReference type="PROSITE" id="PS00675">
    <property type="entry name" value="SIGMA54_INTERACT_1"/>
    <property type="match status" value="1"/>
</dbReference>
<organism evidence="4">
    <name type="scientific">Pseudothermotoga hypogea</name>
    <dbReference type="NCBI Taxonomy" id="57487"/>
    <lineage>
        <taxon>Bacteria</taxon>
        <taxon>Thermotogati</taxon>
        <taxon>Thermotogota</taxon>
        <taxon>Thermotogae</taxon>
        <taxon>Thermotogales</taxon>
        <taxon>Thermotogaceae</taxon>
        <taxon>Pseudothermotoga</taxon>
    </lineage>
</organism>
<dbReference type="GO" id="GO:0005524">
    <property type="term" value="F:ATP binding"/>
    <property type="evidence" value="ECO:0007669"/>
    <property type="project" value="UniProtKB-KW"/>
</dbReference>
<dbReference type="InterPro" id="IPR025662">
    <property type="entry name" value="Sigma_54_int_dom_ATP-bd_1"/>
</dbReference>
<dbReference type="Gene3D" id="3.40.50.300">
    <property type="entry name" value="P-loop containing nucleotide triphosphate hydrolases"/>
    <property type="match status" value="1"/>
</dbReference>
<proteinExistence type="predicted"/>
<dbReference type="InterPro" id="IPR002078">
    <property type="entry name" value="Sigma_54_int"/>
</dbReference>
<dbReference type="Gene3D" id="1.10.8.60">
    <property type="match status" value="1"/>
</dbReference>
<protein>
    <submittedName>
        <fullName evidence="4">AAA family ATPase</fullName>
    </submittedName>
</protein>
<evidence type="ECO:0000259" key="3">
    <source>
        <dbReference type="PROSITE" id="PS50045"/>
    </source>
</evidence>
<dbReference type="AlphaFoldDB" id="A0A832I630"/>
<dbReference type="SUPFAM" id="SSF52540">
    <property type="entry name" value="P-loop containing nucleoside triphosphate hydrolases"/>
    <property type="match status" value="1"/>
</dbReference>
<sequence>MIYIYVSESCGNLVKPILDALKLQFRKKGENIDFEYQSEDPRAASIYLGPPNREVLENLREMKLFIIVEESLPYELFEYYLTNEIVGVFRKERLEIEYEEKGKLESALKEVLRELMISQVQDLNGSLAISFPYKRITNWKLSVPDPKELHDFYKDRKYVSIFLDPSMRSFARDLRKVVNEFKDFYEKSGFKDRRKKFSAKKFDEMNRNLRSLTADLNPRKIPSLLIEGETGTGKSMIAEILARGILEEDMKDSYFRFSLVNVEKDLVNSELFGYEKGAYTGADQTKMGILLEYAFGVVFLDEIAEIPPEVQAKLLVYLDDYQLKPLGYSHSIPAPVILVAATNKDLSKAMKEESFRKDLYYRFKYKLRVPSLRERKQDINFLVNFVLLNPEVNPYEEGKGYAIKKISLDALQKLASYDYPGNFRELEDILRQAVNLAVLEGFDTILEKHLKIV</sequence>
<evidence type="ECO:0000313" key="4">
    <source>
        <dbReference type="EMBL" id="HGZ79055.1"/>
    </source>
</evidence>
<dbReference type="PANTHER" id="PTHR32071">
    <property type="entry name" value="TRANSCRIPTIONAL REGULATORY PROTEIN"/>
    <property type="match status" value="1"/>
</dbReference>
<keyword evidence="2" id="KW-0067">ATP-binding</keyword>
<dbReference type="Pfam" id="PF25601">
    <property type="entry name" value="AAA_lid_14"/>
    <property type="match status" value="1"/>
</dbReference>
<feature type="domain" description="Sigma-54 factor interaction" evidence="3">
    <location>
        <begin position="223"/>
        <end position="435"/>
    </location>
</feature>
<dbReference type="EMBL" id="DTKQ01000029">
    <property type="protein sequence ID" value="HGZ79055.1"/>
    <property type="molecule type" value="Genomic_DNA"/>
</dbReference>
<dbReference type="PROSITE" id="PS50045">
    <property type="entry name" value="SIGMA54_INTERACT_4"/>
    <property type="match status" value="1"/>
</dbReference>
<reference evidence="4" key="1">
    <citation type="journal article" date="2020" name="mSystems">
        <title>Genome- and Community-Level Interaction Insights into Carbon Utilization and Element Cycling Functions of Hydrothermarchaeota in Hydrothermal Sediment.</title>
        <authorList>
            <person name="Zhou Z."/>
            <person name="Liu Y."/>
            <person name="Xu W."/>
            <person name="Pan J."/>
            <person name="Luo Z.H."/>
            <person name="Li M."/>
        </authorList>
    </citation>
    <scope>NUCLEOTIDE SEQUENCE [LARGE SCALE GENOMIC DNA]</scope>
    <source>
        <strain evidence="4">SpSt-86</strain>
    </source>
</reference>
<comment type="caution">
    <text evidence="4">The sequence shown here is derived from an EMBL/GenBank/DDBJ whole genome shotgun (WGS) entry which is preliminary data.</text>
</comment>
<gene>
    <name evidence="4" type="ORF">ENW55_03620</name>
</gene>